<dbReference type="PANTHER" id="PTHR45931:SF3">
    <property type="entry name" value="RING ZINC FINGER-CONTAINING PROTEIN"/>
    <property type="match status" value="1"/>
</dbReference>
<evidence type="ECO:0000313" key="9">
    <source>
        <dbReference type="Proteomes" id="UP001164746"/>
    </source>
</evidence>
<dbReference type="PANTHER" id="PTHR45931">
    <property type="entry name" value="SI:CH211-59O9.10"/>
    <property type="match status" value="1"/>
</dbReference>
<dbReference type="InterPro" id="IPR013083">
    <property type="entry name" value="Znf_RING/FYVE/PHD"/>
</dbReference>
<name>A0ABY7DYB0_MYAAR</name>
<feature type="compositionally biased region" description="Basic residues" evidence="6">
    <location>
        <begin position="1"/>
        <end position="28"/>
    </location>
</feature>
<keyword evidence="5" id="KW-0175">Coiled coil</keyword>
<dbReference type="InterPro" id="IPR051834">
    <property type="entry name" value="RING_finger_E3_ligase"/>
</dbReference>
<dbReference type="SMART" id="SM00184">
    <property type="entry name" value="RING"/>
    <property type="match status" value="1"/>
</dbReference>
<evidence type="ECO:0000313" key="8">
    <source>
        <dbReference type="EMBL" id="WAR02743.1"/>
    </source>
</evidence>
<protein>
    <submittedName>
        <fullName evidence="8">BB-like protein</fullName>
    </submittedName>
</protein>
<evidence type="ECO:0000256" key="2">
    <source>
        <dbReference type="ARBA" id="ARBA00022771"/>
    </source>
</evidence>
<dbReference type="CDD" id="cd16454">
    <property type="entry name" value="RING-H2_PA-TM-RING"/>
    <property type="match status" value="1"/>
</dbReference>
<gene>
    <name evidence="8" type="ORF">MAR_009301</name>
</gene>
<evidence type="ECO:0000259" key="7">
    <source>
        <dbReference type="PROSITE" id="PS50089"/>
    </source>
</evidence>
<dbReference type="Proteomes" id="UP001164746">
    <property type="component" value="Chromosome 4"/>
</dbReference>
<evidence type="ECO:0000256" key="6">
    <source>
        <dbReference type="SAM" id="MobiDB-lite"/>
    </source>
</evidence>
<dbReference type="EMBL" id="CP111015">
    <property type="protein sequence ID" value="WAR02743.1"/>
    <property type="molecule type" value="Genomic_DNA"/>
</dbReference>
<sequence length="291" mass="33547">MTIRRGQHGRNIGRRGFSHHNTGHRSRGMGRSQNRERSHQETVDHELAMSLQGEEDQRGGGWDECIEAVPSVSPLLAQQPAGFLQDDHQMQHEWSRPLQDIQQDLDEDLDEDLEDLDEDLDEEQLEFQDHHRRRSQEMAASQQEFSLQDLDEDYDEDLDEDLDEELLEFQNHHRRRLPMGTSENFDRVLSMLNETRVSIVGNRYEALLELGDNLGTVSSGLTSEECSTLPTARYTQRDKNTADCSVCLEKYKTGDAQKTLPCIHIFHESCIDEWLKNNATCPVCRKVVKVS</sequence>
<feature type="compositionally biased region" description="Basic and acidic residues" evidence="6">
    <location>
        <begin position="33"/>
        <end position="45"/>
    </location>
</feature>
<dbReference type="InterPro" id="IPR001841">
    <property type="entry name" value="Znf_RING"/>
</dbReference>
<proteinExistence type="predicted"/>
<feature type="coiled-coil region" evidence="5">
    <location>
        <begin position="106"/>
        <end position="133"/>
    </location>
</feature>
<dbReference type="SUPFAM" id="SSF57850">
    <property type="entry name" value="RING/U-box"/>
    <property type="match status" value="1"/>
</dbReference>
<evidence type="ECO:0000256" key="1">
    <source>
        <dbReference type="ARBA" id="ARBA00022723"/>
    </source>
</evidence>
<keyword evidence="3" id="KW-0862">Zinc</keyword>
<evidence type="ECO:0000256" key="4">
    <source>
        <dbReference type="PROSITE-ProRule" id="PRU00175"/>
    </source>
</evidence>
<feature type="domain" description="RING-type" evidence="7">
    <location>
        <begin position="244"/>
        <end position="285"/>
    </location>
</feature>
<evidence type="ECO:0000256" key="3">
    <source>
        <dbReference type="ARBA" id="ARBA00022833"/>
    </source>
</evidence>
<accession>A0ABY7DYB0</accession>
<dbReference type="Gene3D" id="3.30.40.10">
    <property type="entry name" value="Zinc/RING finger domain, C3HC4 (zinc finger)"/>
    <property type="match status" value="1"/>
</dbReference>
<keyword evidence="1" id="KW-0479">Metal-binding</keyword>
<dbReference type="PROSITE" id="PS50089">
    <property type="entry name" value="ZF_RING_2"/>
    <property type="match status" value="1"/>
</dbReference>
<evidence type="ECO:0000256" key="5">
    <source>
        <dbReference type="SAM" id="Coils"/>
    </source>
</evidence>
<organism evidence="8 9">
    <name type="scientific">Mya arenaria</name>
    <name type="common">Soft-shell clam</name>
    <dbReference type="NCBI Taxonomy" id="6604"/>
    <lineage>
        <taxon>Eukaryota</taxon>
        <taxon>Metazoa</taxon>
        <taxon>Spiralia</taxon>
        <taxon>Lophotrochozoa</taxon>
        <taxon>Mollusca</taxon>
        <taxon>Bivalvia</taxon>
        <taxon>Autobranchia</taxon>
        <taxon>Heteroconchia</taxon>
        <taxon>Euheterodonta</taxon>
        <taxon>Imparidentia</taxon>
        <taxon>Neoheterodontei</taxon>
        <taxon>Myida</taxon>
        <taxon>Myoidea</taxon>
        <taxon>Myidae</taxon>
        <taxon>Mya</taxon>
    </lineage>
</organism>
<keyword evidence="2 4" id="KW-0863">Zinc-finger</keyword>
<reference evidence="8" key="1">
    <citation type="submission" date="2022-11" db="EMBL/GenBank/DDBJ databases">
        <title>Centuries of genome instability and evolution in soft-shell clam transmissible cancer (bioRxiv).</title>
        <authorList>
            <person name="Hart S.F.M."/>
            <person name="Yonemitsu M.A."/>
            <person name="Giersch R.M."/>
            <person name="Beal B.F."/>
            <person name="Arriagada G."/>
            <person name="Davis B.W."/>
            <person name="Ostrander E.A."/>
            <person name="Goff S.P."/>
            <person name="Metzger M.J."/>
        </authorList>
    </citation>
    <scope>NUCLEOTIDE SEQUENCE</scope>
    <source>
        <strain evidence="8">MELC-2E11</strain>
        <tissue evidence="8">Siphon/mantle</tissue>
    </source>
</reference>
<dbReference type="Pfam" id="PF13639">
    <property type="entry name" value="zf-RING_2"/>
    <property type="match status" value="1"/>
</dbReference>
<feature type="region of interest" description="Disordered" evidence="6">
    <location>
        <begin position="1"/>
        <end position="45"/>
    </location>
</feature>
<keyword evidence="9" id="KW-1185">Reference proteome</keyword>